<name>A0A4V2JFF2_9BURK</name>
<dbReference type="InterPro" id="IPR002109">
    <property type="entry name" value="Glutaredoxin"/>
</dbReference>
<organism evidence="3 4">
    <name type="scientific">Aquabacterium lacunae</name>
    <dbReference type="NCBI Taxonomy" id="2528630"/>
    <lineage>
        <taxon>Bacteria</taxon>
        <taxon>Pseudomonadati</taxon>
        <taxon>Pseudomonadota</taxon>
        <taxon>Betaproteobacteria</taxon>
        <taxon>Burkholderiales</taxon>
        <taxon>Aquabacterium</taxon>
    </lineage>
</organism>
<dbReference type="PROSITE" id="PS51354">
    <property type="entry name" value="GLUTAREDOXIN_2"/>
    <property type="match status" value="1"/>
</dbReference>
<gene>
    <name evidence="3" type="ORF">EYS42_14645</name>
</gene>
<comment type="caution">
    <text evidence="3">The sequence shown here is derived from an EMBL/GenBank/DDBJ whole genome shotgun (WGS) entry which is preliminary data.</text>
</comment>
<dbReference type="OrthoDB" id="8794394at2"/>
<reference evidence="3 4" key="1">
    <citation type="submission" date="2019-02" db="EMBL/GenBank/DDBJ databases">
        <title>Aquabacterium sp. strain KMB7.</title>
        <authorList>
            <person name="Chen W.-M."/>
        </authorList>
    </citation>
    <scope>NUCLEOTIDE SEQUENCE [LARGE SCALE GENOMIC DNA]</scope>
    <source>
        <strain evidence="3 4">KMB7</strain>
    </source>
</reference>
<dbReference type="Pfam" id="PF00462">
    <property type="entry name" value="Glutaredoxin"/>
    <property type="match status" value="1"/>
</dbReference>
<dbReference type="Gene3D" id="3.40.30.10">
    <property type="entry name" value="Glutaredoxin"/>
    <property type="match status" value="1"/>
</dbReference>
<proteinExistence type="predicted"/>
<accession>A0A4V2JFF2</accession>
<feature type="domain" description="Glutaredoxin" evidence="2">
    <location>
        <begin position="123"/>
        <end position="173"/>
    </location>
</feature>
<protein>
    <submittedName>
        <fullName evidence="3">Glutaredoxin family protein</fullName>
    </submittedName>
</protein>
<evidence type="ECO:0000256" key="1">
    <source>
        <dbReference type="SAM" id="MobiDB-lite"/>
    </source>
</evidence>
<dbReference type="Proteomes" id="UP000292120">
    <property type="component" value="Unassembled WGS sequence"/>
</dbReference>
<evidence type="ECO:0000313" key="4">
    <source>
        <dbReference type="Proteomes" id="UP000292120"/>
    </source>
</evidence>
<feature type="region of interest" description="Disordered" evidence="1">
    <location>
        <begin position="214"/>
        <end position="250"/>
    </location>
</feature>
<dbReference type="InterPro" id="IPR036249">
    <property type="entry name" value="Thioredoxin-like_sf"/>
</dbReference>
<evidence type="ECO:0000313" key="3">
    <source>
        <dbReference type="EMBL" id="TBO28844.1"/>
    </source>
</evidence>
<dbReference type="EMBL" id="SIXI01000006">
    <property type="protein sequence ID" value="TBO28844.1"/>
    <property type="molecule type" value="Genomic_DNA"/>
</dbReference>
<dbReference type="AlphaFoldDB" id="A0A4V2JFF2"/>
<dbReference type="SUPFAM" id="SSF52833">
    <property type="entry name" value="Thioredoxin-like"/>
    <property type="match status" value="1"/>
</dbReference>
<sequence length="250" mass="27135">MSLRSMRCCGIKEWHESPVAAARHDRCSQLAQMGYSAGMQVIPVRLPSCLVFVMARGLLLPLCLMFGSPVWALYKVVGPDGKVTYTDRAPVGQPSQQISRSGVVSETSALPYELRRVVQRYPVTLYTTEGCGPCDQARGLLKQRGVPFTEKLIKTSADEAELQRLENTRELPVGRIGVQQVLGFSAQEWQSYLDAAGYPATSVLPSGYAAANASPLTQPPVSNVTGKPRTQKTEPVSPSPLPASNNAVRF</sequence>
<feature type="compositionally biased region" description="Polar residues" evidence="1">
    <location>
        <begin position="214"/>
        <end position="225"/>
    </location>
</feature>
<evidence type="ECO:0000259" key="2">
    <source>
        <dbReference type="Pfam" id="PF00462"/>
    </source>
</evidence>
<keyword evidence="4" id="KW-1185">Reference proteome</keyword>
<dbReference type="CDD" id="cd02976">
    <property type="entry name" value="NrdH"/>
    <property type="match status" value="1"/>
</dbReference>